<keyword evidence="2" id="KW-0812">Transmembrane</keyword>
<evidence type="ECO:0000259" key="4">
    <source>
        <dbReference type="PROSITE" id="PS51841"/>
    </source>
</evidence>
<keyword evidence="2" id="KW-0472">Membrane</keyword>
<evidence type="ECO:0000256" key="1">
    <source>
        <dbReference type="SAM" id="MobiDB-lite"/>
    </source>
</evidence>
<name>A0A1F7J3H2_9BACT</name>
<gene>
    <name evidence="5" type="ORF">A3B50_00095</name>
</gene>
<feature type="domain" description="LTD" evidence="4">
    <location>
        <begin position="179"/>
        <end position="277"/>
    </location>
</feature>
<dbReference type="Pfam" id="PF00932">
    <property type="entry name" value="LTD"/>
    <property type="match status" value="1"/>
</dbReference>
<dbReference type="InterPro" id="IPR036415">
    <property type="entry name" value="Lamin_tail_dom_sf"/>
</dbReference>
<feature type="signal peptide" evidence="3">
    <location>
        <begin position="1"/>
        <end position="26"/>
    </location>
</feature>
<dbReference type="Proteomes" id="UP000178558">
    <property type="component" value="Unassembled WGS sequence"/>
</dbReference>
<dbReference type="PROSITE" id="PS51841">
    <property type="entry name" value="LTD"/>
    <property type="match status" value="2"/>
</dbReference>
<feature type="chain" id="PRO_5009529396" description="LTD domain-containing protein" evidence="3">
    <location>
        <begin position="27"/>
        <end position="415"/>
    </location>
</feature>
<dbReference type="AlphaFoldDB" id="A0A1F7J3H2"/>
<keyword evidence="3" id="KW-0732">Signal</keyword>
<dbReference type="EMBL" id="MGAQ01000020">
    <property type="protein sequence ID" value="OGK50173.1"/>
    <property type="molecule type" value="Genomic_DNA"/>
</dbReference>
<comment type="caution">
    <text evidence="5">The sequence shown here is derived from an EMBL/GenBank/DDBJ whole genome shotgun (WGS) entry which is preliminary data.</text>
</comment>
<reference evidence="5 6" key="1">
    <citation type="journal article" date="2016" name="Nat. Commun.">
        <title>Thousands of microbial genomes shed light on interconnected biogeochemical processes in an aquifer system.</title>
        <authorList>
            <person name="Anantharaman K."/>
            <person name="Brown C.T."/>
            <person name="Hug L.A."/>
            <person name="Sharon I."/>
            <person name="Castelle C.J."/>
            <person name="Probst A.J."/>
            <person name="Thomas B.C."/>
            <person name="Singh A."/>
            <person name="Wilkins M.J."/>
            <person name="Karaoz U."/>
            <person name="Brodie E.L."/>
            <person name="Williams K.H."/>
            <person name="Hubbard S.S."/>
            <person name="Banfield J.F."/>
        </authorList>
    </citation>
    <scope>NUCLEOTIDE SEQUENCE [LARGE SCALE GENOMIC DNA]</scope>
</reference>
<feature type="region of interest" description="Disordered" evidence="1">
    <location>
        <begin position="306"/>
        <end position="327"/>
    </location>
</feature>
<dbReference type="SUPFAM" id="SSF74853">
    <property type="entry name" value="Lamin A/C globular tail domain"/>
    <property type="match status" value="1"/>
</dbReference>
<evidence type="ECO:0000256" key="2">
    <source>
        <dbReference type="SAM" id="Phobius"/>
    </source>
</evidence>
<evidence type="ECO:0000313" key="6">
    <source>
        <dbReference type="Proteomes" id="UP000178558"/>
    </source>
</evidence>
<dbReference type="InterPro" id="IPR001322">
    <property type="entry name" value="Lamin_tail_dom"/>
</dbReference>
<feature type="compositionally biased region" description="Low complexity" evidence="1">
    <location>
        <begin position="312"/>
        <end position="325"/>
    </location>
</feature>
<protein>
    <recommendedName>
        <fullName evidence="4">LTD domain-containing protein</fullName>
    </recommendedName>
</protein>
<accession>A0A1F7J3H2</accession>
<feature type="transmembrane region" description="Helical" evidence="2">
    <location>
        <begin position="391"/>
        <end position="409"/>
    </location>
</feature>
<organism evidence="5 6">
    <name type="scientific">Candidatus Roizmanbacteria bacterium RIFCSPLOWO2_01_FULL_40_42</name>
    <dbReference type="NCBI Taxonomy" id="1802066"/>
    <lineage>
        <taxon>Bacteria</taxon>
        <taxon>Candidatus Roizmaniibacteriota</taxon>
    </lineage>
</organism>
<sequence>MSRSKYLFVFLAGYLMLLVSSSTLHAQVRINEFLIDPLPQRVELINIGSLSADISGWYIDDFGGNSFFTIPQIDPLPPNSCSVFESDFNFNKTTSDSIRLFDKTAQPTSISANLIDSFSYRASSGSGITFKKLPDGIGNWATGEADFGFFNKSMNSCIAPPVPTPTPSSIPIPTNMPSATPSQQIENVYINEAMVNPDTGDSEWVELYNANEFSIELEDWLIDDNENGSNPKLFSSVILPKNYSVLEFASSLFNNSGDSVRLLDESENEKDSLVYSSSQKGKSWGLNEIGGAFCLQEPTKGFPNGSCLPTVQKQSSSKPKSSPSPRLVKPTLKVILNSSGKTIYPSEILTKKARLTTLAKKASNPTVSQGEILGEQVYIATDLQNSARSGTLPFISLSYSILTMISIFLKMKMSI</sequence>
<keyword evidence="2" id="KW-1133">Transmembrane helix</keyword>
<proteinExistence type="predicted"/>
<evidence type="ECO:0000256" key="3">
    <source>
        <dbReference type="SAM" id="SignalP"/>
    </source>
</evidence>
<evidence type="ECO:0000313" key="5">
    <source>
        <dbReference type="EMBL" id="OGK50173.1"/>
    </source>
</evidence>
<feature type="domain" description="LTD" evidence="4">
    <location>
        <begin position="20"/>
        <end position="122"/>
    </location>
</feature>